<evidence type="ECO:0000313" key="1">
    <source>
        <dbReference type="EMBL" id="JAD58920.1"/>
    </source>
</evidence>
<reference evidence="1" key="1">
    <citation type="submission" date="2014-09" db="EMBL/GenBank/DDBJ databases">
        <authorList>
            <person name="Magalhaes I.L.F."/>
            <person name="Oliveira U."/>
            <person name="Santos F.R."/>
            <person name="Vidigal T.H.D.A."/>
            <person name="Brescovit A.D."/>
            <person name="Santos A.J."/>
        </authorList>
    </citation>
    <scope>NUCLEOTIDE SEQUENCE</scope>
    <source>
        <tissue evidence="1">Shoot tissue taken approximately 20 cm above the soil surface</tissue>
    </source>
</reference>
<protein>
    <submittedName>
        <fullName evidence="1">Uncharacterized protein</fullName>
    </submittedName>
</protein>
<dbReference type="EMBL" id="GBRH01238975">
    <property type="protein sequence ID" value="JAD58920.1"/>
    <property type="molecule type" value="Transcribed_RNA"/>
</dbReference>
<sequence>MCSSYSFSFK</sequence>
<reference evidence="1" key="2">
    <citation type="journal article" date="2015" name="Data Brief">
        <title>Shoot transcriptome of the giant reed, Arundo donax.</title>
        <authorList>
            <person name="Barrero R.A."/>
            <person name="Guerrero F.D."/>
            <person name="Moolhuijzen P."/>
            <person name="Goolsby J.A."/>
            <person name="Tidwell J."/>
            <person name="Bellgard S.E."/>
            <person name="Bellgard M.I."/>
        </authorList>
    </citation>
    <scope>NUCLEOTIDE SEQUENCE</scope>
    <source>
        <tissue evidence="1">Shoot tissue taken approximately 20 cm above the soil surface</tissue>
    </source>
</reference>
<proteinExistence type="predicted"/>
<accession>A0A0A9BCF5</accession>
<organism evidence="1">
    <name type="scientific">Arundo donax</name>
    <name type="common">Giant reed</name>
    <name type="synonym">Donax arundinaceus</name>
    <dbReference type="NCBI Taxonomy" id="35708"/>
    <lineage>
        <taxon>Eukaryota</taxon>
        <taxon>Viridiplantae</taxon>
        <taxon>Streptophyta</taxon>
        <taxon>Embryophyta</taxon>
        <taxon>Tracheophyta</taxon>
        <taxon>Spermatophyta</taxon>
        <taxon>Magnoliopsida</taxon>
        <taxon>Liliopsida</taxon>
        <taxon>Poales</taxon>
        <taxon>Poaceae</taxon>
        <taxon>PACMAD clade</taxon>
        <taxon>Arundinoideae</taxon>
        <taxon>Arundineae</taxon>
        <taxon>Arundo</taxon>
    </lineage>
</organism>
<name>A0A0A9BCF5_ARUDO</name>